<reference evidence="1 2" key="1">
    <citation type="submission" date="2019-02" db="EMBL/GenBank/DDBJ databases">
        <title>Emended description of the genus Rhodopseudomonas and description of Rhodopseudomonas albus sp. nov., a non-phototrophic, heavy-metal-tolerant bacterium isolated from garden soil.</title>
        <authorList>
            <person name="Bao Z."/>
            <person name="Cao W.W."/>
            <person name="Sato Y."/>
            <person name="Nishizawa T."/>
            <person name="Zhao J."/>
            <person name="Guo Y."/>
            <person name="Ohta H."/>
        </authorList>
    </citation>
    <scope>NUCLEOTIDE SEQUENCE [LARGE SCALE GENOMIC DNA]</scope>
    <source>
        <strain evidence="1 2">SK50-23</strain>
    </source>
</reference>
<evidence type="ECO:0000313" key="2">
    <source>
        <dbReference type="Proteomes" id="UP000682843"/>
    </source>
</evidence>
<gene>
    <name evidence="1" type="ORF">RPMA_23100</name>
</gene>
<keyword evidence="2" id="KW-1185">Reference proteome</keyword>
<dbReference type="Proteomes" id="UP000682843">
    <property type="component" value="Chromosome"/>
</dbReference>
<dbReference type="EMBL" id="CP036498">
    <property type="protein sequence ID" value="QUS41406.1"/>
    <property type="molecule type" value="Genomic_DNA"/>
</dbReference>
<name>A0ABX8ADN0_9BRAD</name>
<proteinExistence type="predicted"/>
<organism evidence="1 2">
    <name type="scientific">Tardiphaga alba</name>
    <dbReference type="NCBI Taxonomy" id="340268"/>
    <lineage>
        <taxon>Bacteria</taxon>
        <taxon>Pseudomonadati</taxon>
        <taxon>Pseudomonadota</taxon>
        <taxon>Alphaproteobacteria</taxon>
        <taxon>Hyphomicrobiales</taxon>
        <taxon>Nitrobacteraceae</taxon>
        <taxon>Tardiphaga</taxon>
    </lineage>
</organism>
<sequence length="77" mass="8769">MTASDLKMLLERAETWPETAQAELMAAAKEIEQELSENTYDATDEELRIIDEAVASLDRGEFATEAEIEEAFARFRR</sequence>
<protein>
    <submittedName>
        <fullName evidence="1">Uncharacterized protein</fullName>
    </submittedName>
</protein>
<evidence type="ECO:0000313" key="1">
    <source>
        <dbReference type="EMBL" id="QUS41406.1"/>
    </source>
</evidence>
<accession>A0ABX8ADN0</accession>